<evidence type="ECO:0000256" key="2">
    <source>
        <dbReference type="ARBA" id="ARBA00004240"/>
    </source>
</evidence>
<dbReference type="InterPro" id="IPR031353">
    <property type="entry name" value="NACHT_sigma"/>
</dbReference>
<comment type="similarity">
    <text evidence="4">Belongs to the putative lipase ROG1 family.</text>
</comment>
<dbReference type="PANTHER" id="PTHR48182">
    <property type="entry name" value="PROTEIN SERAC1"/>
    <property type="match status" value="1"/>
</dbReference>
<sequence length="365" mass="40076">MRGLLSGRRRRKPFPDPLEYPNPDSDSSEESTIALFPDGIKVWYDDPDAAVDVCFVHGLTGDRENTWIADGQSAPWPKTLLPSELEDARVLTYGYDAYVVRKGVAASTRLVDHAANLLSDLTSDRARCGASSRPLVFVAHSLGGLVCKKAILLSRNNPEPHLRSIFDHTKGVIFMGTPHRGSWLAYWANLSASALGLIKSANRSLLTTLQRDDQLLESIQRDFWAMVREQRESGRPLEVTCFFEGLPSSVLGRAVTVVSKDSATLDGYSSFSIRANHRDMVKYCSAEDNGFKRLLGELTRWRDQARDSAARQPQSKEAQIQGPLSSSFYNYGGDQVNAPGGTVNISRGSGNQLPGATFSGPVHFG</sequence>
<evidence type="ECO:0000256" key="1">
    <source>
        <dbReference type="ARBA" id="ARBA00004173"/>
    </source>
</evidence>
<evidence type="ECO:0000256" key="7">
    <source>
        <dbReference type="ARBA" id="ARBA00023136"/>
    </source>
</evidence>
<keyword evidence="5" id="KW-0256">Endoplasmic reticulum</keyword>
<proteinExistence type="inferred from homology"/>
<evidence type="ECO:0000259" key="10">
    <source>
        <dbReference type="Pfam" id="PF17106"/>
    </source>
</evidence>
<protein>
    <submittedName>
        <fullName evidence="11">Alpha/Beta hydrolase protein</fullName>
    </submittedName>
</protein>
<gene>
    <name evidence="11" type="ORF">C8A01DRAFT_51425</name>
</gene>
<evidence type="ECO:0000256" key="8">
    <source>
        <dbReference type="SAM" id="MobiDB-lite"/>
    </source>
</evidence>
<evidence type="ECO:0000259" key="9">
    <source>
        <dbReference type="Pfam" id="PF05057"/>
    </source>
</evidence>
<evidence type="ECO:0000256" key="3">
    <source>
        <dbReference type="ARBA" id="ARBA00004370"/>
    </source>
</evidence>
<comment type="subcellular location">
    <subcellularLocation>
        <location evidence="2">Endoplasmic reticulum</location>
    </subcellularLocation>
    <subcellularLocation>
        <location evidence="3">Membrane</location>
    </subcellularLocation>
    <subcellularLocation>
        <location evidence="1">Mitochondrion</location>
    </subcellularLocation>
</comment>
<dbReference type="Proteomes" id="UP001303115">
    <property type="component" value="Unassembled WGS sequence"/>
</dbReference>
<keyword evidence="7" id="KW-0472">Membrane</keyword>
<feature type="domain" description="NACHT-NTPase sigma" evidence="10">
    <location>
        <begin position="326"/>
        <end position="365"/>
    </location>
</feature>
<dbReference type="Pfam" id="PF17106">
    <property type="entry name" value="NACHT_sigma"/>
    <property type="match status" value="1"/>
</dbReference>
<keyword evidence="12" id="KW-1185">Reference proteome</keyword>
<evidence type="ECO:0000313" key="12">
    <source>
        <dbReference type="Proteomes" id="UP001303115"/>
    </source>
</evidence>
<evidence type="ECO:0000313" key="11">
    <source>
        <dbReference type="EMBL" id="KAK4031520.1"/>
    </source>
</evidence>
<feature type="domain" description="DUF676" evidence="9">
    <location>
        <begin position="132"/>
        <end position="183"/>
    </location>
</feature>
<dbReference type="InterPro" id="IPR007751">
    <property type="entry name" value="DUF676_lipase-like"/>
</dbReference>
<dbReference type="Gene3D" id="3.40.50.1820">
    <property type="entry name" value="alpha/beta hydrolase"/>
    <property type="match status" value="1"/>
</dbReference>
<evidence type="ECO:0000256" key="6">
    <source>
        <dbReference type="ARBA" id="ARBA00023128"/>
    </source>
</evidence>
<dbReference type="InterPro" id="IPR029058">
    <property type="entry name" value="AB_hydrolase_fold"/>
</dbReference>
<evidence type="ECO:0000256" key="4">
    <source>
        <dbReference type="ARBA" id="ARBA00007920"/>
    </source>
</evidence>
<comment type="caution">
    <text evidence="11">The sequence shown here is derived from an EMBL/GenBank/DDBJ whole genome shotgun (WGS) entry which is preliminary data.</text>
</comment>
<organism evidence="11 12">
    <name type="scientific">Parachaetomium inaequale</name>
    <dbReference type="NCBI Taxonomy" id="2588326"/>
    <lineage>
        <taxon>Eukaryota</taxon>
        <taxon>Fungi</taxon>
        <taxon>Dikarya</taxon>
        <taxon>Ascomycota</taxon>
        <taxon>Pezizomycotina</taxon>
        <taxon>Sordariomycetes</taxon>
        <taxon>Sordariomycetidae</taxon>
        <taxon>Sordariales</taxon>
        <taxon>Chaetomiaceae</taxon>
        <taxon>Parachaetomium</taxon>
    </lineage>
</organism>
<keyword evidence="6" id="KW-0496">Mitochondrion</keyword>
<name>A0AAN6P694_9PEZI</name>
<dbReference type="AlphaFoldDB" id="A0AAN6P694"/>
<keyword evidence="11" id="KW-0378">Hydrolase</keyword>
<dbReference type="GO" id="GO:0005739">
    <property type="term" value="C:mitochondrion"/>
    <property type="evidence" value="ECO:0007669"/>
    <property type="project" value="UniProtKB-SubCell"/>
</dbReference>
<dbReference type="GO" id="GO:0016787">
    <property type="term" value="F:hydrolase activity"/>
    <property type="evidence" value="ECO:0007669"/>
    <property type="project" value="UniProtKB-KW"/>
</dbReference>
<dbReference type="Pfam" id="PF05057">
    <property type="entry name" value="DUF676"/>
    <property type="match status" value="1"/>
</dbReference>
<evidence type="ECO:0000256" key="5">
    <source>
        <dbReference type="ARBA" id="ARBA00022824"/>
    </source>
</evidence>
<dbReference type="InterPro" id="IPR052374">
    <property type="entry name" value="SERAC1"/>
</dbReference>
<feature type="compositionally biased region" description="Polar residues" evidence="8">
    <location>
        <begin position="344"/>
        <end position="354"/>
    </location>
</feature>
<dbReference type="SUPFAM" id="SSF53474">
    <property type="entry name" value="alpha/beta-Hydrolases"/>
    <property type="match status" value="1"/>
</dbReference>
<feature type="region of interest" description="Disordered" evidence="8">
    <location>
        <begin position="1"/>
        <end position="31"/>
    </location>
</feature>
<reference evidence="12" key="1">
    <citation type="journal article" date="2023" name="Mol. Phylogenet. Evol.">
        <title>Genome-scale phylogeny and comparative genomics of the fungal order Sordariales.</title>
        <authorList>
            <person name="Hensen N."/>
            <person name="Bonometti L."/>
            <person name="Westerberg I."/>
            <person name="Brannstrom I.O."/>
            <person name="Guillou S."/>
            <person name="Cros-Aarteil S."/>
            <person name="Calhoun S."/>
            <person name="Haridas S."/>
            <person name="Kuo A."/>
            <person name="Mondo S."/>
            <person name="Pangilinan J."/>
            <person name="Riley R."/>
            <person name="LaButti K."/>
            <person name="Andreopoulos B."/>
            <person name="Lipzen A."/>
            <person name="Chen C."/>
            <person name="Yan M."/>
            <person name="Daum C."/>
            <person name="Ng V."/>
            <person name="Clum A."/>
            <person name="Steindorff A."/>
            <person name="Ohm R.A."/>
            <person name="Martin F."/>
            <person name="Silar P."/>
            <person name="Natvig D.O."/>
            <person name="Lalanne C."/>
            <person name="Gautier V."/>
            <person name="Ament-Velasquez S.L."/>
            <person name="Kruys A."/>
            <person name="Hutchinson M.I."/>
            <person name="Powell A.J."/>
            <person name="Barry K."/>
            <person name="Miller A.N."/>
            <person name="Grigoriev I.V."/>
            <person name="Debuchy R."/>
            <person name="Gladieux P."/>
            <person name="Hiltunen Thoren M."/>
            <person name="Johannesson H."/>
        </authorList>
    </citation>
    <scope>NUCLEOTIDE SEQUENCE [LARGE SCALE GENOMIC DNA]</scope>
    <source>
        <strain evidence="12">CBS 284.82</strain>
    </source>
</reference>
<accession>A0AAN6P694</accession>
<dbReference type="PANTHER" id="PTHR48182:SF2">
    <property type="entry name" value="PROTEIN SERAC1"/>
    <property type="match status" value="1"/>
</dbReference>
<dbReference type="EMBL" id="MU854778">
    <property type="protein sequence ID" value="KAK4031520.1"/>
    <property type="molecule type" value="Genomic_DNA"/>
</dbReference>
<feature type="region of interest" description="Disordered" evidence="8">
    <location>
        <begin position="344"/>
        <end position="365"/>
    </location>
</feature>
<dbReference type="GO" id="GO:0005783">
    <property type="term" value="C:endoplasmic reticulum"/>
    <property type="evidence" value="ECO:0007669"/>
    <property type="project" value="UniProtKB-SubCell"/>
</dbReference>
<dbReference type="GO" id="GO:0016020">
    <property type="term" value="C:membrane"/>
    <property type="evidence" value="ECO:0007669"/>
    <property type="project" value="UniProtKB-SubCell"/>
</dbReference>